<dbReference type="EMBL" id="CAKLBY020000251">
    <property type="protein sequence ID" value="CAK7939942.1"/>
    <property type="molecule type" value="Genomic_DNA"/>
</dbReference>
<protein>
    <submittedName>
        <fullName evidence="1">Uncharacterized protein</fullName>
    </submittedName>
</protein>
<evidence type="ECO:0000313" key="1">
    <source>
        <dbReference type="EMBL" id="CAK7939942.1"/>
    </source>
</evidence>
<gene>
    <name evidence="1" type="ORF">PM001_LOCUS25092</name>
</gene>
<dbReference type="Proteomes" id="UP001162060">
    <property type="component" value="Unassembled WGS sequence"/>
</dbReference>
<sequence length="245" mass="27781">MDGALTTPMAPASPAPPSLEANTDYAFCSAAVSTPIYGQLDLYAAVAADYPLMEELCRDQKLQIDRRQTQLQSYVEIAPRLATYVQQRYLDLWTDRQDFIESLHGFQTELARILGQDYVVRELKTALPEAEKKFKQVEDLRTRESSAAQQQLEAMTLRLAAVDQNSGGDLQAATAKASKYKKLSRRVDKKLDTTRLGLENMSKIHQDFLHDQELVEAELQIMRSDLADRDALVDRLRNQASNWEQ</sequence>
<dbReference type="AlphaFoldDB" id="A0AAV1V0Z5"/>
<organism evidence="1 2">
    <name type="scientific">Peronospora matthiolae</name>
    <dbReference type="NCBI Taxonomy" id="2874970"/>
    <lineage>
        <taxon>Eukaryota</taxon>
        <taxon>Sar</taxon>
        <taxon>Stramenopiles</taxon>
        <taxon>Oomycota</taxon>
        <taxon>Peronosporomycetes</taxon>
        <taxon>Peronosporales</taxon>
        <taxon>Peronosporaceae</taxon>
        <taxon>Peronospora</taxon>
    </lineage>
</organism>
<accession>A0AAV1V0Z5</accession>
<reference evidence="1" key="1">
    <citation type="submission" date="2024-01" db="EMBL/GenBank/DDBJ databases">
        <authorList>
            <person name="Webb A."/>
        </authorList>
    </citation>
    <scope>NUCLEOTIDE SEQUENCE</scope>
    <source>
        <strain evidence="1">Pm1</strain>
    </source>
</reference>
<comment type="caution">
    <text evidence="1">The sequence shown here is derived from an EMBL/GenBank/DDBJ whole genome shotgun (WGS) entry which is preliminary data.</text>
</comment>
<proteinExistence type="predicted"/>
<evidence type="ECO:0000313" key="2">
    <source>
        <dbReference type="Proteomes" id="UP001162060"/>
    </source>
</evidence>
<name>A0AAV1V0Z5_9STRA</name>